<dbReference type="EMBL" id="CAJVCH010565157">
    <property type="protein sequence ID" value="CAG7832455.1"/>
    <property type="molecule type" value="Genomic_DNA"/>
</dbReference>
<sequence>QGSETSVFISH</sequence>
<evidence type="ECO:0000313" key="1">
    <source>
        <dbReference type="EMBL" id="CAG7832455.1"/>
    </source>
</evidence>
<dbReference type="Proteomes" id="UP000708208">
    <property type="component" value="Unassembled WGS sequence"/>
</dbReference>
<comment type="caution">
    <text evidence="1">The sequence shown here is derived from an EMBL/GenBank/DDBJ whole genome shotgun (WGS) entry which is preliminary data.</text>
</comment>
<name>A0A8J2PQG1_9HEXA</name>
<reference evidence="1" key="1">
    <citation type="submission" date="2021-06" db="EMBL/GenBank/DDBJ databases">
        <authorList>
            <person name="Hodson N. C."/>
            <person name="Mongue J. A."/>
            <person name="Jaron S. K."/>
        </authorList>
    </citation>
    <scope>NUCLEOTIDE SEQUENCE</scope>
</reference>
<protein>
    <submittedName>
        <fullName evidence="1">Uncharacterized protein</fullName>
    </submittedName>
</protein>
<feature type="non-terminal residue" evidence="1">
    <location>
        <position position="1"/>
    </location>
</feature>
<accession>A0A8J2PQG1</accession>
<evidence type="ECO:0000313" key="2">
    <source>
        <dbReference type="Proteomes" id="UP000708208"/>
    </source>
</evidence>
<keyword evidence="2" id="KW-1185">Reference proteome</keyword>
<gene>
    <name evidence="1" type="ORF">AFUS01_LOCUS42139</name>
</gene>
<proteinExistence type="predicted"/>
<organism evidence="1 2">
    <name type="scientific">Allacma fusca</name>
    <dbReference type="NCBI Taxonomy" id="39272"/>
    <lineage>
        <taxon>Eukaryota</taxon>
        <taxon>Metazoa</taxon>
        <taxon>Ecdysozoa</taxon>
        <taxon>Arthropoda</taxon>
        <taxon>Hexapoda</taxon>
        <taxon>Collembola</taxon>
        <taxon>Symphypleona</taxon>
        <taxon>Sminthuridae</taxon>
        <taxon>Allacma</taxon>
    </lineage>
</organism>